<dbReference type="PANTHER" id="PTHR14969:SF13">
    <property type="entry name" value="AT30094P"/>
    <property type="match status" value="1"/>
</dbReference>
<dbReference type="PANTHER" id="PTHR14969">
    <property type="entry name" value="SPHINGOSINE-1-PHOSPHATE PHOSPHOHYDROLASE"/>
    <property type="match status" value="1"/>
</dbReference>
<organism evidence="3 4">
    <name type="scientific">Helicobacter canis</name>
    <dbReference type="NCBI Taxonomy" id="29419"/>
    <lineage>
        <taxon>Bacteria</taxon>
        <taxon>Pseudomonadati</taxon>
        <taxon>Campylobacterota</taxon>
        <taxon>Epsilonproteobacteria</taxon>
        <taxon>Campylobacterales</taxon>
        <taxon>Helicobacteraceae</taxon>
        <taxon>Helicobacter</taxon>
    </lineage>
</organism>
<dbReference type="SUPFAM" id="SSF48317">
    <property type="entry name" value="Acid phosphatase/Vanadium-dependent haloperoxidase"/>
    <property type="match status" value="1"/>
</dbReference>
<dbReference type="EMBL" id="UGHV01000001">
    <property type="protein sequence ID" value="STO97213.1"/>
    <property type="molecule type" value="Genomic_DNA"/>
</dbReference>
<evidence type="ECO:0000313" key="4">
    <source>
        <dbReference type="Proteomes" id="UP000254841"/>
    </source>
</evidence>
<evidence type="ECO:0000313" key="3">
    <source>
        <dbReference type="EMBL" id="STO97213.1"/>
    </source>
</evidence>
<evidence type="ECO:0000256" key="1">
    <source>
        <dbReference type="SAM" id="SignalP"/>
    </source>
</evidence>
<feature type="signal peptide" evidence="1">
    <location>
        <begin position="1"/>
        <end position="39"/>
    </location>
</feature>
<feature type="domain" description="Phosphatidic acid phosphatase type 2/haloperoxidase" evidence="2">
    <location>
        <begin position="72"/>
        <end position="182"/>
    </location>
</feature>
<name>A0A377J5Z2_9HELI</name>
<feature type="chain" id="PRO_5016954846" evidence="1">
    <location>
        <begin position="40"/>
        <end position="223"/>
    </location>
</feature>
<dbReference type="Gene3D" id="1.20.144.10">
    <property type="entry name" value="Phosphatidic acid phosphatase type 2/haloperoxidase"/>
    <property type="match status" value="1"/>
</dbReference>
<evidence type="ECO:0000259" key="2">
    <source>
        <dbReference type="SMART" id="SM00014"/>
    </source>
</evidence>
<dbReference type="InterPro" id="IPR000326">
    <property type="entry name" value="PAP2/HPO"/>
</dbReference>
<dbReference type="Proteomes" id="UP000254841">
    <property type="component" value="Unassembled WGS sequence"/>
</dbReference>
<sequence length="223" mass="24022">MRPRSFAVLFCPRIHFSRLCQRVVLVCALCGLCVPSLHAKPGDAFESWGDVFQFLPLMAGAYALARQDYHGVAQLALGTGSTLAITFASKYTFVGISRANDRLAGISQRPNNGSFDGFPSGHTSSAFSAAGFMQKRYGWKLGLPTTLLATSVGISRITSERHTALQVIAGALLGYGLGYLCAKRLKNVVLHIDVSTAAIPAPQAIAQGITYEQIYKASVLYRF</sequence>
<protein>
    <submittedName>
        <fullName evidence="3">PAP2 family protein</fullName>
    </submittedName>
</protein>
<dbReference type="SMART" id="SM00014">
    <property type="entry name" value="acidPPc"/>
    <property type="match status" value="1"/>
</dbReference>
<gene>
    <name evidence="3" type="ORF">NCTC12410_01038</name>
</gene>
<proteinExistence type="predicted"/>
<dbReference type="OrthoDB" id="9780507at2"/>
<dbReference type="Pfam" id="PF01569">
    <property type="entry name" value="PAP2"/>
    <property type="match status" value="1"/>
</dbReference>
<accession>A0A377J5Z2</accession>
<dbReference type="AlphaFoldDB" id="A0A377J5Z2"/>
<keyword evidence="1" id="KW-0732">Signal</keyword>
<dbReference type="InterPro" id="IPR036938">
    <property type="entry name" value="PAP2/HPO_sf"/>
</dbReference>
<reference evidence="3 4" key="1">
    <citation type="submission" date="2018-06" db="EMBL/GenBank/DDBJ databases">
        <authorList>
            <consortium name="Pathogen Informatics"/>
            <person name="Doyle S."/>
        </authorList>
    </citation>
    <scope>NUCLEOTIDE SEQUENCE [LARGE SCALE GENOMIC DNA]</scope>
    <source>
        <strain evidence="3 4">NCTC12410</strain>
    </source>
</reference>
<dbReference type="RefSeq" id="WP_115011467.1">
    <property type="nucleotide sequence ID" value="NZ_UGHV01000001.1"/>
</dbReference>
<dbReference type="CDD" id="cd03394">
    <property type="entry name" value="PAP2_like_5"/>
    <property type="match status" value="1"/>
</dbReference>